<dbReference type="Gene3D" id="3.20.20.70">
    <property type="entry name" value="Aldolase class I"/>
    <property type="match status" value="1"/>
</dbReference>
<comment type="caution">
    <text evidence="3">The sequence shown here is derived from an EMBL/GenBank/DDBJ whole genome shotgun (WGS) entry which is preliminary data.</text>
</comment>
<dbReference type="PANTHER" id="PTHR12128:SF72">
    <property type="entry name" value="DIHYDRODIPICOLINATE SYNTHASE"/>
    <property type="match status" value="1"/>
</dbReference>
<evidence type="ECO:0000313" key="4">
    <source>
        <dbReference type="Proteomes" id="UP001375743"/>
    </source>
</evidence>
<protein>
    <submittedName>
        <fullName evidence="3">Dihydrodipicolinate synthase family protein</fullName>
        <ecNumber evidence="3">4.1.3.3</ecNumber>
        <ecNumber evidence="3">4.2.1.41</ecNumber>
        <ecNumber evidence="3">4.3.3.7</ecNumber>
    </submittedName>
</protein>
<evidence type="ECO:0000313" key="3">
    <source>
        <dbReference type="EMBL" id="MEK0085160.1"/>
    </source>
</evidence>
<dbReference type="EC" id="4.1.3.3" evidence="3"/>
<dbReference type="SMART" id="SM01130">
    <property type="entry name" value="DHDPS"/>
    <property type="match status" value="1"/>
</dbReference>
<comment type="similarity">
    <text evidence="2">Belongs to the DapA family.</text>
</comment>
<dbReference type="EMBL" id="JBBLZC010000022">
    <property type="protein sequence ID" value="MEK0085160.1"/>
    <property type="molecule type" value="Genomic_DNA"/>
</dbReference>
<dbReference type="CDD" id="cd00408">
    <property type="entry name" value="DHDPS-like"/>
    <property type="match status" value="1"/>
</dbReference>
<name>A0ABU8XVC3_9PROT</name>
<dbReference type="RefSeq" id="WP_418161007.1">
    <property type="nucleotide sequence ID" value="NZ_JBBLZC010000022.1"/>
</dbReference>
<dbReference type="PIRSF" id="PIRSF001365">
    <property type="entry name" value="DHDPS"/>
    <property type="match status" value="1"/>
</dbReference>
<dbReference type="Proteomes" id="UP001375743">
    <property type="component" value="Unassembled WGS sequence"/>
</dbReference>
<keyword evidence="4" id="KW-1185">Reference proteome</keyword>
<sequence length="299" mass="32927">MQVSWQGVFPALMTEFTETGALDLEGTQRHVELCLDAGCSGLIMLGTLGENTSLAPEEKEQVLRAAVEAVAGRVPVISGVAEYTTELGIAHARRAERAGCAGLMALPCMVYEQDERELVHHFRTLAAATGLPIMIYNNPVAYKADLKPEGFKALAACTNIVAIKESSHDSRRMTDSWNVLGDRFLMFCGVDDLILENVVCGAVGWVSGLVNSFPKEAVRLFELARDGRIEEARALYRWFMPLLHLDVHKKLVQYIKLANRITGTGAEWVRAPRLPLVGEERARVEAIVRRALETRPALG</sequence>
<dbReference type="Pfam" id="PF00701">
    <property type="entry name" value="DHDPS"/>
    <property type="match status" value="1"/>
</dbReference>
<dbReference type="InterPro" id="IPR013785">
    <property type="entry name" value="Aldolase_TIM"/>
</dbReference>
<reference evidence="3 4" key="1">
    <citation type="submission" date="2024-01" db="EMBL/GenBank/DDBJ databases">
        <title>Multi-omics insights into the function and evolution of sodium benzoate biodegradation pathways in Benzoatithermus flavus gen. nov., sp. nov. from hot spring.</title>
        <authorList>
            <person name="Hu C.-J."/>
            <person name="Li W.-J."/>
        </authorList>
    </citation>
    <scope>NUCLEOTIDE SEQUENCE [LARGE SCALE GENOMIC DNA]</scope>
    <source>
        <strain evidence="3 4">SYSU G07066</strain>
    </source>
</reference>
<dbReference type="SUPFAM" id="SSF51569">
    <property type="entry name" value="Aldolase"/>
    <property type="match status" value="1"/>
</dbReference>
<evidence type="ECO:0000256" key="1">
    <source>
        <dbReference type="ARBA" id="ARBA00023239"/>
    </source>
</evidence>
<gene>
    <name evidence="3" type="ORF">U1T56_18560</name>
</gene>
<dbReference type="EC" id="4.2.1.41" evidence="3"/>
<keyword evidence="1 2" id="KW-0456">Lyase</keyword>
<accession>A0ABU8XVC3</accession>
<dbReference type="PANTHER" id="PTHR12128">
    <property type="entry name" value="DIHYDRODIPICOLINATE SYNTHASE"/>
    <property type="match status" value="1"/>
</dbReference>
<proteinExistence type="inferred from homology"/>
<dbReference type="EC" id="4.3.3.7" evidence="3"/>
<dbReference type="GO" id="GO:0008840">
    <property type="term" value="F:4-hydroxy-tetrahydrodipicolinate synthase activity"/>
    <property type="evidence" value="ECO:0007669"/>
    <property type="project" value="UniProtKB-EC"/>
</dbReference>
<dbReference type="InterPro" id="IPR002220">
    <property type="entry name" value="DapA-like"/>
</dbReference>
<dbReference type="GO" id="GO:0008747">
    <property type="term" value="F:N-acetylneuraminate lyase activity"/>
    <property type="evidence" value="ECO:0007669"/>
    <property type="project" value="UniProtKB-EC"/>
</dbReference>
<organism evidence="3 4">
    <name type="scientific">Benzoatithermus flavus</name>
    <dbReference type="NCBI Taxonomy" id="3108223"/>
    <lineage>
        <taxon>Bacteria</taxon>
        <taxon>Pseudomonadati</taxon>
        <taxon>Pseudomonadota</taxon>
        <taxon>Alphaproteobacteria</taxon>
        <taxon>Geminicoccales</taxon>
        <taxon>Geminicoccaceae</taxon>
        <taxon>Benzoatithermus</taxon>
    </lineage>
</organism>
<evidence type="ECO:0000256" key="2">
    <source>
        <dbReference type="PIRNR" id="PIRNR001365"/>
    </source>
</evidence>
<dbReference type="PRINTS" id="PR00146">
    <property type="entry name" value="DHPICSNTHASE"/>
</dbReference>
<dbReference type="GO" id="GO:0047448">
    <property type="term" value="F:5-dehydro-4-deoxyglucarate dehydratase activity"/>
    <property type="evidence" value="ECO:0007669"/>
    <property type="project" value="UniProtKB-EC"/>
</dbReference>